<reference evidence="8 9" key="1">
    <citation type="submission" date="2023-11" db="EMBL/GenBank/DDBJ databases">
        <title>Draft genome of Azohydromonas lata strain H1 (DSM1123), a polyhydroxyalkanoate producer.</title>
        <authorList>
            <person name="Traversa D."/>
            <person name="D'Addabbo P."/>
            <person name="Pazzani C."/>
            <person name="Manzari C."/>
            <person name="Chiara M."/>
            <person name="Scrascia M."/>
        </authorList>
    </citation>
    <scope>NUCLEOTIDE SEQUENCE [LARGE SCALE GENOMIC DNA]</scope>
    <source>
        <strain evidence="8 9">H1</strain>
    </source>
</reference>
<keyword evidence="9" id="KW-1185">Reference proteome</keyword>
<dbReference type="Pfam" id="PF00034">
    <property type="entry name" value="Cytochrom_C"/>
    <property type="match status" value="1"/>
</dbReference>
<proteinExistence type="predicted"/>
<keyword evidence="2 6" id="KW-0349">Heme</keyword>
<organism evidence="8 9">
    <name type="scientific">Azohydromonas lata</name>
    <dbReference type="NCBI Taxonomy" id="45677"/>
    <lineage>
        <taxon>Bacteria</taxon>
        <taxon>Pseudomonadati</taxon>
        <taxon>Pseudomonadota</taxon>
        <taxon>Betaproteobacteria</taxon>
        <taxon>Burkholderiales</taxon>
        <taxon>Sphaerotilaceae</taxon>
        <taxon>Azohydromonas</taxon>
    </lineage>
</organism>
<dbReference type="SUPFAM" id="SSF46626">
    <property type="entry name" value="Cytochrome c"/>
    <property type="match status" value="1"/>
</dbReference>
<dbReference type="EMBL" id="JAXOJX010000025">
    <property type="protein sequence ID" value="MDZ5458074.1"/>
    <property type="molecule type" value="Genomic_DNA"/>
</dbReference>
<dbReference type="PRINTS" id="PR00604">
    <property type="entry name" value="CYTCHRMECIAB"/>
</dbReference>
<dbReference type="RefSeq" id="WP_322466252.1">
    <property type="nucleotide sequence ID" value="NZ_JAXOJX010000025.1"/>
</dbReference>
<evidence type="ECO:0000256" key="3">
    <source>
        <dbReference type="ARBA" id="ARBA00022723"/>
    </source>
</evidence>
<name>A0ABU5IG73_9BURK</name>
<accession>A0ABU5IG73</accession>
<evidence type="ECO:0000313" key="9">
    <source>
        <dbReference type="Proteomes" id="UP001293718"/>
    </source>
</evidence>
<protein>
    <submittedName>
        <fullName evidence="8">C-type cytochrome</fullName>
    </submittedName>
</protein>
<dbReference type="Proteomes" id="UP001293718">
    <property type="component" value="Unassembled WGS sequence"/>
</dbReference>
<dbReference type="InterPro" id="IPR009056">
    <property type="entry name" value="Cyt_c-like_dom"/>
</dbReference>
<keyword evidence="1" id="KW-0813">Transport</keyword>
<evidence type="ECO:0000256" key="2">
    <source>
        <dbReference type="ARBA" id="ARBA00022617"/>
    </source>
</evidence>
<sequence>MGAEAGGAGGGGNPVAGKAVFARCANCHQLGPSARGGFGPQLNGIVGRKAGSTTDFHYSDALKNADFAWTEERLRAFIQSPNRTVPGNKMRFWGLGDPRQIDDLLAYLRTQR</sequence>
<evidence type="ECO:0000259" key="7">
    <source>
        <dbReference type="PROSITE" id="PS51007"/>
    </source>
</evidence>
<keyword evidence="4" id="KW-0249">Electron transport</keyword>
<evidence type="ECO:0000256" key="1">
    <source>
        <dbReference type="ARBA" id="ARBA00022448"/>
    </source>
</evidence>
<keyword evidence="3 6" id="KW-0479">Metal-binding</keyword>
<dbReference type="Gene3D" id="1.10.760.10">
    <property type="entry name" value="Cytochrome c-like domain"/>
    <property type="match status" value="1"/>
</dbReference>
<gene>
    <name evidence="8" type="ORF">SM757_15975</name>
</gene>
<comment type="caution">
    <text evidence="8">The sequence shown here is derived from an EMBL/GenBank/DDBJ whole genome shotgun (WGS) entry which is preliminary data.</text>
</comment>
<evidence type="ECO:0000256" key="5">
    <source>
        <dbReference type="ARBA" id="ARBA00023004"/>
    </source>
</evidence>
<evidence type="ECO:0000256" key="6">
    <source>
        <dbReference type="PROSITE-ProRule" id="PRU00433"/>
    </source>
</evidence>
<dbReference type="InterPro" id="IPR036909">
    <property type="entry name" value="Cyt_c-like_dom_sf"/>
</dbReference>
<dbReference type="PANTHER" id="PTHR11961">
    <property type="entry name" value="CYTOCHROME C"/>
    <property type="match status" value="1"/>
</dbReference>
<keyword evidence="5 6" id="KW-0408">Iron</keyword>
<evidence type="ECO:0000256" key="4">
    <source>
        <dbReference type="ARBA" id="ARBA00022982"/>
    </source>
</evidence>
<dbReference type="PROSITE" id="PS51007">
    <property type="entry name" value="CYTC"/>
    <property type="match status" value="1"/>
</dbReference>
<evidence type="ECO:0000313" key="8">
    <source>
        <dbReference type="EMBL" id="MDZ5458074.1"/>
    </source>
</evidence>
<feature type="domain" description="Cytochrome c" evidence="7">
    <location>
        <begin position="12"/>
        <end position="112"/>
    </location>
</feature>
<dbReference type="InterPro" id="IPR002327">
    <property type="entry name" value="Cyt_c_1A/1B"/>
</dbReference>